<dbReference type="EMBL" id="KK198759">
    <property type="protein sequence ID" value="KCW64561.1"/>
    <property type="molecule type" value="Genomic_DNA"/>
</dbReference>
<reference evidence="2" key="1">
    <citation type="submission" date="2013-07" db="EMBL/GenBank/DDBJ databases">
        <title>The genome of Eucalyptus grandis.</title>
        <authorList>
            <person name="Schmutz J."/>
            <person name="Hayes R."/>
            <person name="Myburg A."/>
            <person name="Tuskan G."/>
            <person name="Grattapaglia D."/>
            <person name="Rokhsar D.S."/>
        </authorList>
    </citation>
    <scope>NUCLEOTIDE SEQUENCE</scope>
    <source>
        <tissue evidence="2">Leaf extractions</tissue>
    </source>
</reference>
<evidence type="ECO:0000256" key="1">
    <source>
        <dbReference type="SAM" id="MobiDB-lite"/>
    </source>
</evidence>
<proteinExistence type="predicted"/>
<dbReference type="Gramene" id="KCW64561">
    <property type="protein sequence ID" value="KCW64561"/>
    <property type="gene ID" value="EUGRSUZ_G02166"/>
</dbReference>
<organism evidence="2">
    <name type="scientific">Eucalyptus grandis</name>
    <name type="common">Flooded gum</name>
    <dbReference type="NCBI Taxonomy" id="71139"/>
    <lineage>
        <taxon>Eukaryota</taxon>
        <taxon>Viridiplantae</taxon>
        <taxon>Streptophyta</taxon>
        <taxon>Embryophyta</taxon>
        <taxon>Tracheophyta</taxon>
        <taxon>Spermatophyta</taxon>
        <taxon>Magnoliopsida</taxon>
        <taxon>eudicotyledons</taxon>
        <taxon>Gunneridae</taxon>
        <taxon>Pentapetalae</taxon>
        <taxon>rosids</taxon>
        <taxon>malvids</taxon>
        <taxon>Myrtales</taxon>
        <taxon>Myrtaceae</taxon>
        <taxon>Myrtoideae</taxon>
        <taxon>Eucalypteae</taxon>
        <taxon>Eucalyptus</taxon>
    </lineage>
</organism>
<sequence>MITIEATQKTSEPPSARCRSSSLVASSEYRTNSVLLYFAMGSFEAKVPSKLNLVKCSSPEDFVHQQSLKLLH</sequence>
<dbReference type="InParanoid" id="A0A059BFB0"/>
<feature type="region of interest" description="Disordered" evidence="1">
    <location>
        <begin position="1"/>
        <end position="22"/>
    </location>
</feature>
<accession>A0A059BFB0</accession>
<name>A0A059BFB0_EUCGR</name>
<dbReference type="AlphaFoldDB" id="A0A059BFB0"/>
<gene>
    <name evidence="2" type="ORF">EUGRSUZ_G02166</name>
</gene>
<evidence type="ECO:0000313" key="2">
    <source>
        <dbReference type="EMBL" id="KCW64561.1"/>
    </source>
</evidence>
<protein>
    <submittedName>
        <fullName evidence="2">Uncharacterized protein</fullName>
    </submittedName>
</protein>